<dbReference type="EMBL" id="CM020620">
    <property type="protein sequence ID" value="KAK1869440.1"/>
    <property type="molecule type" value="Genomic_DNA"/>
</dbReference>
<protein>
    <submittedName>
        <fullName evidence="1">Uncharacterized protein</fullName>
    </submittedName>
</protein>
<sequence length="512" mass="54671">MRSWMGGRTRLLAAEKVDRTSVQKRFFEQQRGHPGAAAALPSSLGTAGASVGTRGHGTTRATSGAAEAHSSRKDVLASLDLLALSSDGSKRGRAALRSGARRPPGGGPTAEHSATLPGYHRRRLEAHVDTLPSDGEPVAARPPGMLSEERRVGKRPMDVIVPATGVTVVLGPWTMSVATAAGVSDLAATAAAAAAAAGAAATMTAGELVNTTAAAASSGGVDLICLFGRCVDLSLSGFSWADAPLSSLRYPVGVMFVYLAVIWALHRTMRSRPPIRMKAAAAVHNILLTGLSAAMAVGTIVELVINTRRHGFVSVVCDREKTAMTGRLAVWFYVFYLSKYYELLDTVLLVVKKRPLSFLHVYHHCVVLILFWAYNQSRMIISWVLVVANSLVHVAMYGYFTASTFGKTVWWKKYITQAQIVQFVVDLTATWPFPLLYYGARGCSGSMRGWLFGQAVGFSFFHLFLDFYRRSYKKRGDAAAIAVVPAGVSPQVVADGGAGAAPTASLMAKKHA</sequence>
<organism evidence="1 2">
    <name type="scientific">Pyropia yezoensis</name>
    <name type="common">Susabi-nori</name>
    <name type="synonym">Porphyra yezoensis</name>
    <dbReference type="NCBI Taxonomy" id="2788"/>
    <lineage>
        <taxon>Eukaryota</taxon>
        <taxon>Rhodophyta</taxon>
        <taxon>Bangiophyceae</taxon>
        <taxon>Bangiales</taxon>
        <taxon>Bangiaceae</taxon>
        <taxon>Pyropia</taxon>
    </lineage>
</organism>
<comment type="caution">
    <text evidence="1">The sequence shown here is derived from an EMBL/GenBank/DDBJ whole genome shotgun (WGS) entry which is preliminary data.</text>
</comment>
<reference evidence="1" key="1">
    <citation type="submission" date="2019-11" db="EMBL/GenBank/DDBJ databases">
        <title>Nori genome reveals adaptations in red seaweeds to the harsh intertidal environment.</title>
        <authorList>
            <person name="Wang D."/>
            <person name="Mao Y."/>
        </authorList>
    </citation>
    <scope>NUCLEOTIDE SEQUENCE</scope>
    <source>
        <tissue evidence="1">Gametophyte</tissue>
    </source>
</reference>
<accession>A0ACC3CH64</accession>
<keyword evidence="2" id="KW-1185">Reference proteome</keyword>
<name>A0ACC3CH64_PYRYE</name>
<evidence type="ECO:0000313" key="2">
    <source>
        <dbReference type="Proteomes" id="UP000798662"/>
    </source>
</evidence>
<dbReference type="Proteomes" id="UP000798662">
    <property type="component" value="Chromosome 3"/>
</dbReference>
<gene>
    <name evidence="1" type="ORF">I4F81_011916</name>
</gene>
<evidence type="ECO:0000313" key="1">
    <source>
        <dbReference type="EMBL" id="KAK1869440.1"/>
    </source>
</evidence>
<proteinExistence type="predicted"/>